<gene>
    <name evidence="1" type="ORF">VB264_06720</name>
</gene>
<dbReference type="PROSITE" id="PS51257">
    <property type="entry name" value="PROKAR_LIPOPROTEIN"/>
    <property type="match status" value="1"/>
</dbReference>
<dbReference type="RefSeq" id="WP_323247860.1">
    <property type="nucleotide sequence ID" value="NZ_JAYFUL010000007.1"/>
</dbReference>
<dbReference type="Proteomes" id="UP001304671">
    <property type="component" value="Unassembled WGS sequence"/>
</dbReference>
<reference evidence="1 2" key="1">
    <citation type="submission" date="2023-12" db="EMBL/GenBank/DDBJ databases">
        <title>Novel species of the genus Arcicella isolated from rivers.</title>
        <authorList>
            <person name="Lu H."/>
        </authorList>
    </citation>
    <scope>NUCLEOTIDE SEQUENCE [LARGE SCALE GENOMIC DNA]</scope>
    <source>
        <strain evidence="1 2">LMG 21963</strain>
    </source>
</reference>
<accession>A0ABU5QK84</accession>
<organism evidence="1 2">
    <name type="scientific">Arcicella aquatica</name>
    <dbReference type="NCBI Taxonomy" id="217141"/>
    <lineage>
        <taxon>Bacteria</taxon>
        <taxon>Pseudomonadati</taxon>
        <taxon>Bacteroidota</taxon>
        <taxon>Cytophagia</taxon>
        <taxon>Cytophagales</taxon>
        <taxon>Flectobacillaceae</taxon>
        <taxon>Arcicella</taxon>
    </lineage>
</organism>
<evidence type="ECO:0000313" key="1">
    <source>
        <dbReference type="EMBL" id="MEA5257467.1"/>
    </source>
</evidence>
<keyword evidence="2" id="KW-1185">Reference proteome</keyword>
<sequence>MKTSLLKSLIVIAIVCLIVGGCKKEDATPASGEFSFGSTKYSGGCYANASSFCSGSTDVMIVSTNKVNNFIVYNMPTSSSGSFTITNGWSTSTSCGDIYVLAVKEAGALSASINGTLIKTGAKSFTLTTNVTDSPSMSAATTSKATGSY</sequence>
<protein>
    <recommendedName>
        <fullName evidence="3">Lipoprotein</fullName>
    </recommendedName>
</protein>
<evidence type="ECO:0000313" key="2">
    <source>
        <dbReference type="Proteomes" id="UP001304671"/>
    </source>
</evidence>
<name>A0ABU5QK84_9BACT</name>
<comment type="caution">
    <text evidence="1">The sequence shown here is derived from an EMBL/GenBank/DDBJ whole genome shotgun (WGS) entry which is preliminary data.</text>
</comment>
<proteinExistence type="predicted"/>
<evidence type="ECO:0008006" key="3">
    <source>
        <dbReference type="Google" id="ProtNLM"/>
    </source>
</evidence>
<dbReference type="EMBL" id="JAYFUL010000007">
    <property type="protein sequence ID" value="MEA5257467.1"/>
    <property type="molecule type" value="Genomic_DNA"/>
</dbReference>